<dbReference type="EMBL" id="QRTC01000062">
    <property type="protein sequence ID" value="RGQ35700.1"/>
    <property type="molecule type" value="Genomic_DNA"/>
</dbReference>
<accession>A0A412AUX0</accession>
<evidence type="ECO:0000313" key="2">
    <source>
        <dbReference type="Proteomes" id="UP000284751"/>
    </source>
</evidence>
<dbReference type="AlphaFoldDB" id="A0A412AUX0"/>
<protein>
    <submittedName>
        <fullName evidence="1">Uncharacterized protein</fullName>
    </submittedName>
</protein>
<sequence length="97" mass="10995">MYADVIGAKAGYKYEATINDGNYIIELYEFDTENLDSHGSSTVSAVKAEGHYTMLDNQINAMLSDNGKYMMSYGDVSEDEANKQRKEEIFKAFNEFH</sequence>
<name>A0A412AUX0_9FIRM</name>
<organism evidence="1 2">
    <name type="scientific">[Clostridium] leptum</name>
    <dbReference type="NCBI Taxonomy" id="1535"/>
    <lineage>
        <taxon>Bacteria</taxon>
        <taxon>Bacillati</taxon>
        <taxon>Bacillota</taxon>
        <taxon>Clostridia</taxon>
        <taxon>Eubacteriales</taxon>
        <taxon>Oscillospiraceae</taxon>
        <taxon>Oscillospiraceae incertae sedis</taxon>
    </lineage>
</organism>
<comment type="caution">
    <text evidence="1">The sequence shown here is derived from an EMBL/GenBank/DDBJ whole genome shotgun (WGS) entry which is preliminary data.</text>
</comment>
<reference evidence="1 2" key="1">
    <citation type="submission" date="2018-08" db="EMBL/GenBank/DDBJ databases">
        <title>A genome reference for cultivated species of the human gut microbiota.</title>
        <authorList>
            <person name="Zou Y."/>
            <person name="Xue W."/>
            <person name="Luo G."/>
        </authorList>
    </citation>
    <scope>NUCLEOTIDE SEQUENCE [LARGE SCALE GENOMIC DNA]</scope>
    <source>
        <strain evidence="1 2">AF28-26</strain>
    </source>
</reference>
<dbReference type="Proteomes" id="UP000284751">
    <property type="component" value="Unassembled WGS sequence"/>
</dbReference>
<proteinExistence type="predicted"/>
<evidence type="ECO:0000313" key="1">
    <source>
        <dbReference type="EMBL" id="RGQ35700.1"/>
    </source>
</evidence>
<gene>
    <name evidence="1" type="ORF">DWY99_12315</name>
</gene>